<organism evidence="3 4">
    <name type="scientific">Candidatus Accumulibacter adjunctus</name>
    <dbReference type="NCBI Taxonomy" id="1454001"/>
    <lineage>
        <taxon>Bacteria</taxon>
        <taxon>Pseudomonadati</taxon>
        <taxon>Pseudomonadota</taxon>
        <taxon>Betaproteobacteria</taxon>
        <taxon>Candidatus Accumulibacter</taxon>
    </lineage>
</organism>
<feature type="domain" description="Mce/MlaD" evidence="2">
    <location>
        <begin position="39"/>
        <end position="112"/>
    </location>
</feature>
<dbReference type="Proteomes" id="UP000020218">
    <property type="component" value="Unassembled WGS sequence"/>
</dbReference>
<comment type="caution">
    <text evidence="3">The sequence shown here is derived from an EMBL/GenBank/DDBJ whole genome shotgun (WGS) entry which is preliminary data.</text>
</comment>
<dbReference type="STRING" id="1454001.AW08_00174"/>
<dbReference type="EMBL" id="JFAX01000001">
    <property type="protein sequence ID" value="EXI69681.1"/>
    <property type="molecule type" value="Genomic_DNA"/>
</dbReference>
<evidence type="ECO:0000313" key="4">
    <source>
        <dbReference type="Proteomes" id="UP000020218"/>
    </source>
</evidence>
<dbReference type="PANTHER" id="PTHR36698">
    <property type="entry name" value="BLL5892 PROTEIN"/>
    <property type="match status" value="1"/>
</dbReference>
<keyword evidence="4" id="KW-1185">Reference proteome</keyword>
<feature type="region of interest" description="Disordered" evidence="1">
    <location>
        <begin position="293"/>
        <end position="312"/>
    </location>
</feature>
<reference evidence="3" key="1">
    <citation type="submission" date="2014-02" db="EMBL/GenBank/DDBJ databases">
        <title>Expanding our view of genomic diversity in Candidatus Accumulibacter clades.</title>
        <authorList>
            <person name="Skennerton C.T."/>
            <person name="Barr J.J."/>
            <person name="Slater F.R."/>
            <person name="Bond P.L."/>
            <person name="Tyson G.W."/>
        </authorList>
    </citation>
    <scope>NUCLEOTIDE SEQUENCE [LARGE SCALE GENOMIC DNA]</scope>
</reference>
<dbReference type="PANTHER" id="PTHR36698:SF2">
    <property type="entry name" value="MCE_MLAD DOMAIN-CONTAINING PROTEIN"/>
    <property type="match status" value="1"/>
</dbReference>
<dbReference type="Pfam" id="PF02470">
    <property type="entry name" value="MlaD"/>
    <property type="match status" value="1"/>
</dbReference>
<sequence length="312" mass="33276">MENRAHALVAGLFTLLLGLAVVLAVWWFGGKHEATTDYTVVSRHNVTGLNLQGQVRYRGIRVGKVEAIELDPAEARNILIRISVDRNVPVTRNTTARLGYQGITGIAHILLEDNGKDPTPLAGDDGGPPRITMQSSLIEELSDVGGATLRQARDFLERANLVLDDANRQHLAGILANLDATTSNTAEVARQLRKLLTDENLRLLGSALAHADRAAAEAAPLLLESRRLASSLQPVGERLGRLIGEPSPGGIAALVTRLEEVSGELSANSRQLNRVLQMLEESPQSIIFGPPPHAPGPGEAGFVAPAMPGVGR</sequence>
<name>A0A011N466_9PROT</name>
<evidence type="ECO:0000313" key="3">
    <source>
        <dbReference type="EMBL" id="EXI69681.1"/>
    </source>
</evidence>
<accession>A0A011N466</accession>
<dbReference type="InterPro" id="IPR003399">
    <property type="entry name" value="Mce/MlaD"/>
</dbReference>
<dbReference type="PATRIC" id="fig|1454001.3.peg.7"/>
<proteinExistence type="predicted"/>
<evidence type="ECO:0000256" key="1">
    <source>
        <dbReference type="SAM" id="MobiDB-lite"/>
    </source>
</evidence>
<dbReference type="AlphaFoldDB" id="A0A011N466"/>
<gene>
    <name evidence="3" type="ORF">AW08_00174</name>
</gene>
<evidence type="ECO:0000259" key="2">
    <source>
        <dbReference type="Pfam" id="PF02470"/>
    </source>
</evidence>
<protein>
    <submittedName>
        <fullName evidence="3">Virulence factor Mce family protein</fullName>
    </submittedName>
</protein>